<dbReference type="Gene3D" id="1.20.1260.140">
    <property type="entry name" value="Alternative oxidase"/>
    <property type="match status" value="1"/>
</dbReference>
<dbReference type="PANTHER" id="PTHR31803">
    <property type="entry name" value="ALTERNATIVE OXIDASE"/>
    <property type="match status" value="1"/>
</dbReference>
<keyword evidence="14" id="KW-1185">Reference proteome</keyword>
<sequence>MTLTASPAAGPNTTGTRATETHIKPHDGPPKLSPWELRAAQIETLEAPRLRYGLLARMLFKQMDLVYGRERTLVKFTMLEFIARVPYQAWERVGYHSLSRHRRRSALAKRVYERIEETREEQDNEQWHLLILQDLVQRDGHKQSFLLHRAAPWLVAFFYYHVSWLLFLVKPELSYRLNADFEDHAEHEYMSFVAEHPELEHRPAPTTYADEYGHYDSVADLLRQIGHDERIHKLDSLVNMCAPRFQDAPAR</sequence>
<dbReference type="AlphaFoldDB" id="A0A6H9YL13"/>
<dbReference type="OrthoDB" id="9801468at2"/>
<evidence type="ECO:0000256" key="11">
    <source>
        <dbReference type="ARBA" id="ARBA00023136"/>
    </source>
</evidence>
<keyword evidence="8" id="KW-1133">Transmembrane helix</keyword>
<feature type="region of interest" description="Disordered" evidence="12">
    <location>
        <begin position="1"/>
        <end position="32"/>
    </location>
</feature>
<dbReference type="Pfam" id="PF01786">
    <property type="entry name" value="AOX"/>
    <property type="match status" value="1"/>
</dbReference>
<dbReference type="RefSeq" id="WP_151567247.1">
    <property type="nucleotide sequence ID" value="NZ_WBMT01000022.1"/>
</dbReference>
<accession>A0A6H9YL13</accession>
<evidence type="ECO:0000256" key="7">
    <source>
        <dbReference type="ARBA" id="ARBA00022982"/>
    </source>
</evidence>
<name>A0A6H9YL13_9ACTN</name>
<dbReference type="PANTHER" id="PTHR31803:SF3">
    <property type="entry name" value="ALTERNATIVE OXIDASE"/>
    <property type="match status" value="1"/>
</dbReference>
<evidence type="ECO:0000256" key="4">
    <source>
        <dbReference type="ARBA" id="ARBA00022660"/>
    </source>
</evidence>
<dbReference type="GO" id="GO:0010230">
    <property type="term" value="P:alternative respiration"/>
    <property type="evidence" value="ECO:0007669"/>
    <property type="project" value="TreeGrafter"/>
</dbReference>
<comment type="cofactor">
    <cofactor evidence="1">
        <name>Fe cation</name>
        <dbReference type="ChEBI" id="CHEBI:24875"/>
    </cofactor>
</comment>
<dbReference type="EMBL" id="WBMT01000022">
    <property type="protein sequence ID" value="KAB2342462.1"/>
    <property type="molecule type" value="Genomic_DNA"/>
</dbReference>
<evidence type="ECO:0008006" key="15">
    <source>
        <dbReference type="Google" id="ProtNLM"/>
    </source>
</evidence>
<protein>
    <recommendedName>
        <fullName evidence="15">Alternative oxidase</fullName>
    </recommendedName>
</protein>
<evidence type="ECO:0000256" key="2">
    <source>
        <dbReference type="ARBA" id="ARBA00004370"/>
    </source>
</evidence>
<organism evidence="13 14">
    <name type="scientific">Actinomadura rudentiformis</name>
    <dbReference type="NCBI Taxonomy" id="359158"/>
    <lineage>
        <taxon>Bacteria</taxon>
        <taxon>Bacillati</taxon>
        <taxon>Actinomycetota</taxon>
        <taxon>Actinomycetes</taxon>
        <taxon>Streptosporangiales</taxon>
        <taxon>Thermomonosporaceae</taxon>
        <taxon>Actinomadura</taxon>
    </lineage>
</organism>
<evidence type="ECO:0000256" key="6">
    <source>
        <dbReference type="ARBA" id="ARBA00022723"/>
    </source>
</evidence>
<keyword evidence="9" id="KW-0560">Oxidoreductase</keyword>
<evidence type="ECO:0000256" key="8">
    <source>
        <dbReference type="ARBA" id="ARBA00022989"/>
    </source>
</evidence>
<comment type="caution">
    <text evidence="13">The sequence shown here is derived from an EMBL/GenBank/DDBJ whole genome shotgun (WGS) entry which is preliminary data.</text>
</comment>
<dbReference type="Proteomes" id="UP000468735">
    <property type="component" value="Unassembled WGS sequence"/>
</dbReference>
<comment type="subcellular location">
    <subcellularLocation>
        <location evidence="2">Membrane</location>
    </subcellularLocation>
</comment>
<evidence type="ECO:0000256" key="3">
    <source>
        <dbReference type="ARBA" id="ARBA00022448"/>
    </source>
</evidence>
<feature type="compositionally biased region" description="Basic and acidic residues" evidence="12">
    <location>
        <begin position="19"/>
        <end position="29"/>
    </location>
</feature>
<evidence type="ECO:0000256" key="9">
    <source>
        <dbReference type="ARBA" id="ARBA00023002"/>
    </source>
</evidence>
<keyword evidence="11" id="KW-0472">Membrane</keyword>
<evidence type="ECO:0000256" key="10">
    <source>
        <dbReference type="ARBA" id="ARBA00023004"/>
    </source>
</evidence>
<keyword evidence="3" id="KW-0813">Transport</keyword>
<evidence type="ECO:0000256" key="1">
    <source>
        <dbReference type="ARBA" id="ARBA00001962"/>
    </source>
</evidence>
<gene>
    <name evidence="13" type="ORF">F8566_38620</name>
</gene>
<dbReference type="InterPro" id="IPR002680">
    <property type="entry name" value="AOX"/>
</dbReference>
<keyword evidence="7" id="KW-0249">Electron transport</keyword>
<feature type="compositionally biased region" description="Polar residues" evidence="12">
    <location>
        <begin position="1"/>
        <end position="18"/>
    </location>
</feature>
<reference evidence="13 14" key="1">
    <citation type="submission" date="2019-09" db="EMBL/GenBank/DDBJ databases">
        <title>Actinomadura physcomitrii sp. nov., a novel actinomycete isolated from moss [Physcomitrium sphaericum (Ludw) Fuernr].</title>
        <authorList>
            <person name="Zhuang X."/>
            <person name="Liu C."/>
        </authorList>
    </citation>
    <scope>NUCLEOTIDE SEQUENCE [LARGE SCALE GENOMIC DNA]</scope>
    <source>
        <strain evidence="13 14">HMC1</strain>
    </source>
</reference>
<evidence type="ECO:0000313" key="13">
    <source>
        <dbReference type="EMBL" id="KAB2342462.1"/>
    </source>
</evidence>
<dbReference type="GO" id="GO:0016020">
    <property type="term" value="C:membrane"/>
    <property type="evidence" value="ECO:0007669"/>
    <property type="project" value="UniProtKB-SubCell"/>
</dbReference>
<evidence type="ECO:0000256" key="5">
    <source>
        <dbReference type="ARBA" id="ARBA00022692"/>
    </source>
</evidence>
<evidence type="ECO:0000256" key="12">
    <source>
        <dbReference type="SAM" id="MobiDB-lite"/>
    </source>
</evidence>
<dbReference type="GO" id="GO:0009916">
    <property type="term" value="F:alternative oxidase activity"/>
    <property type="evidence" value="ECO:0007669"/>
    <property type="project" value="InterPro"/>
</dbReference>
<keyword evidence="10" id="KW-0408">Iron</keyword>
<keyword evidence="6" id="KW-0479">Metal-binding</keyword>
<proteinExistence type="predicted"/>
<keyword evidence="4" id="KW-0679">Respiratory chain</keyword>
<keyword evidence="5" id="KW-0812">Transmembrane</keyword>
<evidence type="ECO:0000313" key="14">
    <source>
        <dbReference type="Proteomes" id="UP000468735"/>
    </source>
</evidence>
<dbReference type="GO" id="GO:0046872">
    <property type="term" value="F:metal ion binding"/>
    <property type="evidence" value="ECO:0007669"/>
    <property type="project" value="UniProtKB-KW"/>
</dbReference>
<dbReference type="InterPro" id="IPR038659">
    <property type="entry name" value="AOX_sf"/>
</dbReference>